<feature type="compositionally biased region" description="Polar residues" evidence="1">
    <location>
        <begin position="47"/>
        <end position="56"/>
    </location>
</feature>
<feature type="region of interest" description="Disordered" evidence="1">
    <location>
        <begin position="302"/>
        <end position="402"/>
    </location>
</feature>
<keyword evidence="2" id="KW-0732">Signal</keyword>
<organism evidence="3 4">
    <name type="scientific">Treponema saccharophilum DSM 2985</name>
    <dbReference type="NCBI Taxonomy" id="907348"/>
    <lineage>
        <taxon>Bacteria</taxon>
        <taxon>Pseudomonadati</taxon>
        <taxon>Spirochaetota</taxon>
        <taxon>Spirochaetia</taxon>
        <taxon>Spirochaetales</taxon>
        <taxon>Treponemataceae</taxon>
        <taxon>Treponema</taxon>
    </lineage>
</organism>
<feature type="compositionally biased region" description="Acidic residues" evidence="1">
    <location>
        <begin position="175"/>
        <end position="184"/>
    </location>
</feature>
<feature type="compositionally biased region" description="Basic and acidic residues" evidence="1">
    <location>
        <begin position="363"/>
        <end position="379"/>
    </location>
</feature>
<feature type="chain" id="PRO_5003609306" description="Outer membrane lipoprotein BamD-like domain-containing protein" evidence="2">
    <location>
        <begin position="22"/>
        <end position="494"/>
    </location>
</feature>
<feature type="region of interest" description="Disordered" evidence="1">
    <location>
        <begin position="26"/>
        <end position="195"/>
    </location>
</feature>
<dbReference type="EMBL" id="AGRW01000054">
    <property type="protein sequence ID" value="EIC00675.1"/>
    <property type="molecule type" value="Genomic_DNA"/>
</dbReference>
<feature type="signal peptide" evidence="2">
    <location>
        <begin position="1"/>
        <end position="21"/>
    </location>
</feature>
<evidence type="ECO:0000256" key="1">
    <source>
        <dbReference type="SAM" id="MobiDB-lite"/>
    </source>
</evidence>
<feature type="compositionally biased region" description="Basic and acidic residues" evidence="1">
    <location>
        <begin position="149"/>
        <end position="166"/>
    </location>
</feature>
<feature type="compositionally biased region" description="Polar residues" evidence="1">
    <location>
        <begin position="348"/>
        <end position="360"/>
    </location>
</feature>
<proteinExistence type="predicted"/>
<gene>
    <name evidence="3" type="ORF">TresaDRAFT_0148</name>
</gene>
<evidence type="ECO:0000256" key="2">
    <source>
        <dbReference type="SAM" id="SignalP"/>
    </source>
</evidence>
<dbReference type="PATRIC" id="fig|907348.3.peg.2734"/>
<dbReference type="PROSITE" id="PS51257">
    <property type="entry name" value="PROKAR_LIPOPROTEIN"/>
    <property type="match status" value="1"/>
</dbReference>
<sequence>MKKTRKLLTTISGVLALTACATNAAALNEHPELKNATEVSLKKDSEFTVNTSTSPSRGERKTETAEQKQEPEREDTEEKPELVAAEDANPDMAEPPAPPEAGGENGDGKKIEEYAGQYDGSIRTVRKSGPESTAEDGNGADEDSSEEIASDKTAESENRDELRPENPAETAMADGQEEDAEEEAPERAITPSRAVSLKSNQYLEVTYPGKGWAYIGESSADGNDDIESHVVFFGRKLGKGDTSFTLRSKKAGETLLHFYKNDTLTGEFIDDYLQVTISAEQATGKEKNARIAAPLYADYIPERPSRERKQESIASSATGLSPVKENPAAGDVPYDERESAAETEKEPTPTSTGDDGTKTNIKMGERPEAEQPAKTDDAVQPRPEGNFTNVTETGGEKEADEGGNMLDKARKAFEAKDYAAALDYAQTYLESADEDTDETLFLLGSIWEADSNERNIAAAIDSYESLVKNYPLSTLWKQANQRLIYLKRFYIDIR</sequence>
<dbReference type="eggNOG" id="COG4105">
    <property type="taxonomic scope" value="Bacteria"/>
</dbReference>
<dbReference type="Gene3D" id="1.25.40.10">
    <property type="entry name" value="Tetratricopeptide repeat domain"/>
    <property type="match status" value="1"/>
</dbReference>
<dbReference type="OrthoDB" id="360241at2"/>
<keyword evidence="4" id="KW-1185">Reference proteome</keyword>
<feature type="compositionally biased region" description="Basic and acidic residues" evidence="1">
    <location>
        <begin position="57"/>
        <end position="71"/>
    </location>
</feature>
<feature type="compositionally biased region" description="Acidic residues" evidence="1">
    <location>
        <begin position="138"/>
        <end position="148"/>
    </location>
</feature>
<accession>H7EP42</accession>
<dbReference type="Proteomes" id="UP000003571">
    <property type="component" value="Unassembled WGS sequence"/>
</dbReference>
<comment type="caution">
    <text evidence="3">The sequence shown here is derived from an EMBL/GenBank/DDBJ whole genome shotgun (WGS) entry which is preliminary data.</text>
</comment>
<dbReference type="AlphaFoldDB" id="H7EP42"/>
<dbReference type="RefSeq" id="WP_002706346.1">
    <property type="nucleotide sequence ID" value="NZ_AGRW01000054.1"/>
</dbReference>
<dbReference type="STRING" id="907348.TresaDRAFT_0148"/>
<reference evidence="3 4" key="1">
    <citation type="submission" date="2011-09" db="EMBL/GenBank/DDBJ databases">
        <title>The draft genome of Treponema saccharophilum DSM 2985.</title>
        <authorList>
            <consortium name="US DOE Joint Genome Institute (JGI-PGF)"/>
            <person name="Lucas S."/>
            <person name="Copeland A."/>
            <person name="Lapidus A."/>
            <person name="Glavina del Rio T."/>
            <person name="Dalin E."/>
            <person name="Tice H."/>
            <person name="Bruce D."/>
            <person name="Goodwin L."/>
            <person name="Pitluck S."/>
            <person name="Peters L."/>
            <person name="Kyrpides N."/>
            <person name="Mavromatis K."/>
            <person name="Ivanova N."/>
            <person name="Markowitz V."/>
            <person name="Cheng J.-F."/>
            <person name="Hugenholtz P."/>
            <person name="Woyke T."/>
            <person name="Wu D."/>
            <person name="Gronow S."/>
            <person name="Wellnitz S."/>
            <person name="Brambilla E."/>
            <person name="Klenk H.-P."/>
            <person name="Eisen J.A."/>
        </authorList>
    </citation>
    <scope>NUCLEOTIDE SEQUENCE [LARGE SCALE GENOMIC DNA]</scope>
    <source>
        <strain evidence="3 4">DSM 2985</strain>
    </source>
</reference>
<evidence type="ECO:0000313" key="4">
    <source>
        <dbReference type="Proteomes" id="UP000003571"/>
    </source>
</evidence>
<protein>
    <recommendedName>
        <fullName evidence="5">Outer membrane lipoprotein BamD-like domain-containing protein</fullName>
    </recommendedName>
</protein>
<dbReference type="InterPro" id="IPR011990">
    <property type="entry name" value="TPR-like_helical_dom_sf"/>
</dbReference>
<evidence type="ECO:0008006" key="5">
    <source>
        <dbReference type="Google" id="ProtNLM"/>
    </source>
</evidence>
<feature type="compositionally biased region" description="Basic and acidic residues" evidence="1">
    <location>
        <begin position="334"/>
        <end position="347"/>
    </location>
</feature>
<evidence type="ECO:0000313" key="3">
    <source>
        <dbReference type="EMBL" id="EIC00675.1"/>
    </source>
</evidence>
<name>H7EP42_9SPIR</name>
<feature type="compositionally biased region" description="Basic and acidic residues" evidence="1">
    <location>
        <begin position="302"/>
        <end position="311"/>
    </location>
</feature>
<feature type="compositionally biased region" description="Basic and acidic residues" evidence="1">
    <location>
        <begin position="29"/>
        <end position="46"/>
    </location>
</feature>